<proteinExistence type="predicted"/>
<keyword evidence="2" id="KW-1185">Reference proteome</keyword>
<organism evidence="1 2">
    <name type="scientific">Porites evermanni</name>
    <dbReference type="NCBI Taxonomy" id="104178"/>
    <lineage>
        <taxon>Eukaryota</taxon>
        <taxon>Metazoa</taxon>
        <taxon>Cnidaria</taxon>
        <taxon>Anthozoa</taxon>
        <taxon>Hexacorallia</taxon>
        <taxon>Scleractinia</taxon>
        <taxon>Fungiina</taxon>
        <taxon>Poritidae</taxon>
        <taxon>Porites</taxon>
    </lineage>
</organism>
<reference evidence="1 2" key="1">
    <citation type="submission" date="2022-05" db="EMBL/GenBank/DDBJ databases">
        <authorList>
            <consortium name="Genoscope - CEA"/>
            <person name="William W."/>
        </authorList>
    </citation>
    <scope>NUCLEOTIDE SEQUENCE [LARGE SCALE GENOMIC DNA]</scope>
</reference>
<dbReference type="EMBL" id="CALNXI010000440">
    <property type="protein sequence ID" value="CAH3027189.1"/>
    <property type="molecule type" value="Genomic_DNA"/>
</dbReference>
<sequence length="148" mass="17001">MSSSSEVTEFNAVEKLALPTEGVVQANSNLSAVDNNNVNSIVAGSIQEQQTQIPRVRTLTEGGQAYQEDRQRERDKEEDQLIKRFHEAFDAWKAQASDIERYIADQLPLSQTDKDENILRLKDLHVSALMIYKKLRKFRPPDKKFPKR</sequence>
<gene>
    <name evidence="1" type="ORF">PEVE_00030962</name>
</gene>
<dbReference type="Proteomes" id="UP001159427">
    <property type="component" value="Unassembled WGS sequence"/>
</dbReference>
<evidence type="ECO:0000313" key="2">
    <source>
        <dbReference type="Proteomes" id="UP001159427"/>
    </source>
</evidence>
<comment type="caution">
    <text evidence="1">The sequence shown here is derived from an EMBL/GenBank/DDBJ whole genome shotgun (WGS) entry which is preliminary data.</text>
</comment>
<evidence type="ECO:0000313" key="1">
    <source>
        <dbReference type="EMBL" id="CAH3027189.1"/>
    </source>
</evidence>
<accession>A0ABN8MFD4</accession>
<protein>
    <submittedName>
        <fullName evidence="1">Uncharacterized protein</fullName>
    </submittedName>
</protein>
<name>A0ABN8MFD4_9CNID</name>